<keyword evidence="3" id="KW-0804">Transcription</keyword>
<feature type="transmembrane region" description="Helical" evidence="4">
    <location>
        <begin position="12"/>
        <end position="30"/>
    </location>
</feature>
<evidence type="ECO:0000259" key="5">
    <source>
        <dbReference type="PROSITE" id="PS01124"/>
    </source>
</evidence>
<keyword evidence="1" id="KW-0805">Transcription regulation</keyword>
<dbReference type="Gene3D" id="2.60.40.10">
    <property type="entry name" value="Immunoglobulins"/>
    <property type="match status" value="1"/>
</dbReference>
<evidence type="ECO:0000313" key="6">
    <source>
        <dbReference type="EMBL" id="EIY38640.1"/>
    </source>
</evidence>
<dbReference type="SUPFAM" id="SSF63829">
    <property type="entry name" value="Calcium-dependent phosphotriesterase"/>
    <property type="match status" value="3"/>
</dbReference>
<dbReference type="EMBL" id="AGXI01000012">
    <property type="protein sequence ID" value="EIY38640.1"/>
    <property type="molecule type" value="Genomic_DNA"/>
</dbReference>
<proteinExistence type="predicted"/>
<dbReference type="SUPFAM" id="SSF46689">
    <property type="entry name" value="Homeodomain-like"/>
    <property type="match status" value="1"/>
</dbReference>
<dbReference type="PATRIC" id="fig|997877.3.peg.1726"/>
<keyword evidence="4" id="KW-0812">Transmembrane</keyword>
<dbReference type="Proteomes" id="UP000004019">
    <property type="component" value="Unassembled WGS sequence"/>
</dbReference>
<evidence type="ECO:0000256" key="4">
    <source>
        <dbReference type="SAM" id="Phobius"/>
    </source>
</evidence>
<evidence type="ECO:0000313" key="7">
    <source>
        <dbReference type="Proteomes" id="UP000004019"/>
    </source>
</evidence>
<dbReference type="Gene3D" id="2.130.10.10">
    <property type="entry name" value="YVTN repeat-like/Quinoprotein amine dehydrogenase"/>
    <property type="match status" value="2"/>
</dbReference>
<feature type="transmembrane region" description="Helical" evidence="4">
    <location>
        <begin position="755"/>
        <end position="777"/>
    </location>
</feature>
<evidence type="ECO:0000256" key="2">
    <source>
        <dbReference type="ARBA" id="ARBA00023125"/>
    </source>
</evidence>
<reference evidence="6 7" key="1">
    <citation type="submission" date="2012-02" db="EMBL/GenBank/DDBJ databases">
        <title>The Genome Sequence of Bacteroides dorei CL03T12C01.</title>
        <authorList>
            <consortium name="The Broad Institute Genome Sequencing Platform"/>
            <person name="Earl A."/>
            <person name="Ward D."/>
            <person name="Feldgarden M."/>
            <person name="Gevers D."/>
            <person name="Zitomersky N.L."/>
            <person name="Coyne M.J."/>
            <person name="Comstock L.E."/>
            <person name="Young S.K."/>
            <person name="Zeng Q."/>
            <person name="Gargeya S."/>
            <person name="Fitzgerald M."/>
            <person name="Haas B."/>
            <person name="Abouelleil A."/>
            <person name="Alvarado L."/>
            <person name="Arachchi H.M."/>
            <person name="Berlin A."/>
            <person name="Chapman S.B."/>
            <person name="Gearin G."/>
            <person name="Goldberg J."/>
            <person name="Griggs A."/>
            <person name="Gujja S."/>
            <person name="Hansen M."/>
            <person name="Heiman D."/>
            <person name="Howarth C."/>
            <person name="Larimer J."/>
            <person name="Lui A."/>
            <person name="MacDonald P.J.P."/>
            <person name="McCowen C."/>
            <person name="Montmayeur A."/>
            <person name="Murphy C."/>
            <person name="Neiman D."/>
            <person name="Pearson M."/>
            <person name="Priest M."/>
            <person name="Roberts A."/>
            <person name="Saif S."/>
            <person name="Shea T."/>
            <person name="Sisk P."/>
            <person name="Stolte C."/>
            <person name="Sykes S."/>
            <person name="Wortman J."/>
            <person name="Nusbaum C."/>
            <person name="Birren B."/>
        </authorList>
    </citation>
    <scope>NUCLEOTIDE SEQUENCE [LARGE SCALE GENOMIC DNA]</scope>
    <source>
        <strain evidence="6 7">CL03T12C01</strain>
    </source>
</reference>
<comment type="caution">
    <text evidence="6">The sequence shown here is derived from an EMBL/GenBank/DDBJ whole genome shotgun (WGS) entry which is preliminary data.</text>
</comment>
<dbReference type="Pfam" id="PF07495">
    <property type="entry name" value="Y_Y_Y"/>
    <property type="match status" value="1"/>
</dbReference>
<dbReference type="PANTHER" id="PTHR43280:SF29">
    <property type="entry name" value="ARAC-FAMILY TRANSCRIPTIONAL REGULATOR"/>
    <property type="match status" value="1"/>
</dbReference>
<dbReference type="PROSITE" id="PS01124">
    <property type="entry name" value="HTH_ARAC_FAMILY_2"/>
    <property type="match status" value="1"/>
</dbReference>
<sequence>MDEFCLHVMKIILKYIISLKILLWACIAIYPQSYPFRSISVAEGLQDLIVNALYKDSLGYIWIGTASSLERFDGVHLKSFPIPEEGKRKDVNTIIEMPGHELWMGNRTGLWKVNGEKLLRVAADTIRSGVYSLCSDGKGTLYIGSESGLFIYNSKGVERILLDPNVLSGANFIMGMALDDRDILWVITRKGLYSVVLSGKSILFHPCLMNGQVYEDGYNNIYSLGSMLYLGTTEKGIITFDKCTRQFAHWMDLGHVTSLSGNGKDMLYVGTNGNGAYFVSINKKRIIRSFRHEPGNEKSLRSNSVYSMLVDREGLVWIGLFQFGLDYTMYQSGIFSTYRFPPFFDSEGLTVRTIELQDGEKLIGSRDGLFYLDEKRNLFRSFKSPELRSNMIMCTYTFYGNYYIGTYGGGMYVLDPLTMKLRDFDIHEPFPFIKGSIFGINADYEDNLWIATSKGLYCYKDGKKIRHYTNTNSKLPEGNVYGIYFDSTHRGWIYTESGLYILESDSDRLITDRFPENFIHDKFIRTVYEDSFHQLYFLPDKGTIYSSDLSLKQCRDLSSIEVLKGKNAMFMIEDKEGWYWIGTNNGLYRYKGEKIEEYDFSDGVSSPIFLTCIPRIDKDGTIWIGNSNGLLFTDSGKITKGRKYSYSLGITGVYEDVNKVIPVIRENAMRYRVELENIPKSLIIHFSAFTYTDPAYMSYEYQLEGGDTDWIKLTGKSEVVYYGLPSGDYTFKVRRIGDPASEISLMIHISSAMNLWLWILLGGMSLLGIIVFLYCKFRKKRIEQPKKMESITIMKYKSCHISIQECRELSDRLKSIMYEEKLYINPNLKIADLSDRLEVPVYILSYFFNQYLNCSYYDYINDFRISEFKKMIEDGEHSRYTLDTLIEQCGFNSRATFFRNFKKVSGITPNEYIRRNKKQSE</sequence>
<dbReference type="InterPro" id="IPR013783">
    <property type="entry name" value="Ig-like_fold"/>
</dbReference>
<dbReference type="InterPro" id="IPR009057">
    <property type="entry name" value="Homeodomain-like_sf"/>
</dbReference>
<dbReference type="HOGENOM" id="CLU_000445_28_6_10"/>
<dbReference type="InterPro" id="IPR018060">
    <property type="entry name" value="HTH_AraC"/>
</dbReference>
<dbReference type="InterPro" id="IPR011123">
    <property type="entry name" value="Y_Y_Y"/>
</dbReference>
<name>I8WJ62_9BACT</name>
<dbReference type="GO" id="GO:0003700">
    <property type="term" value="F:DNA-binding transcription factor activity"/>
    <property type="evidence" value="ECO:0007669"/>
    <property type="project" value="InterPro"/>
</dbReference>
<evidence type="ECO:0000256" key="3">
    <source>
        <dbReference type="ARBA" id="ARBA00023163"/>
    </source>
</evidence>
<dbReference type="Gene3D" id="1.10.10.60">
    <property type="entry name" value="Homeodomain-like"/>
    <property type="match status" value="1"/>
</dbReference>
<organism evidence="6 7">
    <name type="scientific">Phocaeicola dorei CL03T12C01</name>
    <dbReference type="NCBI Taxonomy" id="997877"/>
    <lineage>
        <taxon>Bacteria</taxon>
        <taxon>Pseudomonadati</taxon>
        <taxon>Bacteroidota</taxon>
        <taxon>Bacteroidia</taxon>
        <taxon>Bacteroidales</taxon>
        <taxon>Bacteroidaceae</taxon>
        <taxon>Phocaeicola</taxon>
    </lineage>
</organism>
<keyword evidence="2" id="KW-0238">DNA-binding</keyword>
<dbReference type="GO" id="GO:0043565">
    <property type="term" value="F:sequence-specific DNA binding"/>
    <property type="evidence" value="ECO:0007669"/>
    <property type="project" value="InterPro"/>
</dbReference>
<dbReference type="Pfam" id="PF07494">
    <property type="entry name" value="Reg_prop"/>
    <property type="match status" value="2"/>
</dbReference>
<dbReference type="InterPro" id="IPR011110">
    <property type="entry name" value="Reg_prop"/>
</dbReference>
<dbReference type="SMART" id="SM00342">
    <property type="entry name" value="HTH_ARAC"/>
    <property type="match status" value="1"/>
</dbReference>
<gene>
    <name evidence="6" type="ORF">HMPREF1065_01655</name>
</gene>
<accession>I8WJ62</accession>
<dbReference type="PANTHER" id="PTHR43280">
    <property type="entry name" value="ARAC-FAMILY TRANSCRIPTIONAL REGULATOR"/>
    <property type="match status" value="1"/>
</dbReference>
<keyword evidence="4" id="KW-1133">Transmembrane helix</keyword>
<dbReference type="AlphaFoldDB" id="I8WJ62"/>
<keyword evidence="4" id="KW-0472">Membrane</keyword>
<dbReference type="InterPro" id="IPR015943">
    <property type="entry name" value="WD40/YVTN_repeat-like_dom_sf"/>
</dbReference>
<evidence type="ECO:0000256" key="1">
    <source>
        <dbReference type="ARBA" id="ARBA00023015"/>
    </source>
</evidence>
<protein>
    <recommendedName>
        <fullName evidence="5">HTH araC/xylS-type domain-containing protein</fullName>
    </recommendedName>
</protein>
<feature type="domain" description="HTH araC/xylS-type" evidence="5">
    <location>
        <begin position="813"/>
        <end position="915"/>
    </location>
</feature>
<dbReference type="Pfam" id="PF12833">
    <property type="entry name" value="HTH_18"/>
    <property type="match status" value="1"/>
</dbReference>